<evidence type="ECO:0008006" key="3">
    <source>
        <dbReference type="Google" id="ProtNLM"/>
    </source>
</evidence>
<sequence length="76" mass="8551">MADSATPLFESQGYALSELFIKTSAQAYTQWGYLLTHPDRSFSVFNDKVTALQHLEHCLHGEPPDKLQTSPDELIL</sequence>
<comment type="caution">
    <text evidence="1">The sequence shown here is derived from an EMBL/GenBank/DDBJ whole genome shotgun (WGS) entry which is preliminary data.</text>
</comment>
<name>A0ABW3F3D7_9PROT</name>
<evidence type="ECO:0000313" key="1">
    <source>
        <dbReference type="EMBL" id="MFD0912319.1"/>
    </source>
</evidence>
<organism evidence="1 2">
    <name type="scientific">Methylophilus luteus</name>
    <dbReference type="NCBI Taxonomy" id="640108"/>
    <lineage>
        <taxon>Bacteria</taxon>
        <taxon>Pseudomonadati</taxon>
        <taxon>Pseudomonadota</taxon>
        <taxon>Betaproteobacteria</taxon>
        <taxon>Nitrosomonadales</taxon>
        <taxon>Methylophilaceae</taxon>
        <taxon>Methylophilus</taxon>
    </lineage>
</organism>
<evidence type="ECO:0000313" key="2">
    <source>
        <dbReference type="Proteomes" id="UP001597128"/>
    </source>
</evidence>
<accession>A0ABW3F3D7</accession>
<keyword evidence="2" id="KW-1185">Reference proteome</keyword>
<protein>
    <recommendedName>
        <fullName evidence="3">HEPN domain-containing protein</fullName>
    </recommendedName>
</protein>
<gene>
    <name evidence="1" type="ORF">ACFQ1Z_02060</name>
</gene>
<dbReference type="RefSeq" id="WP_379055138.1">
    <property type="nucleotide sequence ID" value="NZ_JBHTKB010000001.1"/>
</dbReference>
<dbReference type="Proteomes" id="UP001597128">
    <property type="component" value="Unassembled WGS sequence"/>
</dbReference>
<proteinExistence type="predicted"/>
<dbReference type="EMBL" id="JBHTKB010000001">
    <property type="protein sequence ID" value="MFD0912319.1"/>
    <property type="molecule type" value="Genomic_DNA"/>
</dbReference>
<reference evidence="2" key="1">
    <citation type="journal article" date="2019" name="Int. J. Syst. Evol. Microbiol.">
        <title>The Global Catalogue of Microorganisms (GCM) 10K type strain sequencing project: providing services to taxonomists for standard genome sequencing and annotation.</title>
        <authorList>
            <consortium name="The Broad Institute Genomics Platform"/>
            <consortium name="The Broad Institute Genome Sequencing Center for Infectious Disease"/>
            <person name="Wu L."/>
            <person name="Ma J."/>
        </authorList>
    </citation>
    <scope>NUCLEOTIDE SEQUENCE [LARGE SCALE GENOMIC DNA]</scope>
    <source>
        <strain evidence="2">CCUG 58412</strain>
    </source>
</reference>